<protein>
    <submittedName>
        <fullName evidence="2">Catechol-2,3-dioxygenase</fullName>
    </submittedName>
</protein>
<keyword evidence="2" id="KW-0223">Dioxygenase</keyword>
<name>A0A1H9FUK0_9ACTN</name>
<dbReference type="CDD" id="cd06587">
    <property type="entry name" value="VOC"/>
    <property type="match status" value="1"/>
</dbReference>
<dbReference type="InterPro" id="IPR037523">
    <property type="entry name" value="VOC_core"/>
</dbReference>
<evidence type="ECO:0000313" key="3">
    <source>
        <dbReference type="Proteomes" id="UP000198504"/>
    </source>
</evidence>
<reference evidence="3" key="1">
    <citation type="submission" date="2016-10" db="EMBL/GenBank/DDBJ databases">
        <authorList>
            <person name="Varghese N."/>
            <person name="Submissions S."/>
        </authorList>
    </citation>
    <scope>NUCLEOTIDE SEQUENCE [LARGE SCALE GENOMIC DNA]</scope>
    <source>
        <strain evidence="3">CGMCC 4.6856</strain>
    </source>
</reference>
<accession>A0A1H9FUK0</accession>
<keyword evidence="3" id="KW-1185">Reference proteome</keyword>
<dbReference type="Gene3D" id="3.10.180.10">
    <property type="entry name" value="2,3-Dihydroxybiphenyl 1,2-Dioxygenase, domain 1"/>
    <property type="match status" value="1"/>
</dbReference>
<sequence>MLIERVVLPTPRPDTVEAFYRNVLTVPTDGGLRLGTTVLELRPTRPFAGSHHLALSLPSDRLPAAKRWLAARTDLLRTPGGDDEVHFDPPFDADSVYFLDPDGTVLELIARRADPPGDDPDAPFSMAEVLRISEVAVAVDSVPDAVERLGQGLGVTPLLEGEDFAAVGDHRGLLILVDPGRAWVPTLDRYPTTEPLEVVVSDVAASASPIAFDQGSRVQPRH</sequence>
<dbReference type="EMBL" id="FOFA01000003">
    <property type="protein sequence ID" value="SEQ41546.1"/>
    <property type="molecule type" value="Genomic_DNA"/>
</dbReference>
<dbReference type="OrthoDB" id="9798430at2"/>
<evidence type="ECO:0000259" key="1">
    <source>
        <dbReference type="PROSITE" id="PS51819"/>
    </source>
</evidence>
<dbReference type="AlphaFoldDB" id="A0A1H9FUK0"/>
<gene>
    <name evidence="2" type="ORF">SAMN05421756_103387</name>
</gene>
<dbReference type="PROSITE" id="PS51819">
    <property type="entry name" value="VOC"/>
    <property type="match status" value="1"/>
</dbReference>
<evidence type="ECO:0000313" key="2">
    <source>
        <dbReference type="EMBL" id="SEQ41546.1"/>
    </source>
</evidence>
<keyword evidence="2" id="KW-0560">Oxidoreductase</keyword>
<dbReference type="SUPFAM" id="SSF54593">
    <property type="entry name" value="Glyoxalase/Bleomycin resistance protein/Dihydroxybiphenyl dioxygenase"/>
    <property type="match status" value="2"/>
</dbReference>
<proteinExistence type="predicted"/>
<dbReference type="Proteomes" id="UP000198504">
    <property type="component" value="Unassembled WGS sequence"/>
</dbReference>
<organism evidence="2 3">
    <name type="scientific">Microlunatus flavus</name>
    <dbReference type="NCBI Taxonomy" id="1036181"/>
    <lineage>
        <taxon>Bacteria</taxon>
        <taxon>Bacillati</taxon>
        <taxon>Actinomycetota</taxon>
        <taxon>Actinomycetes</taxon>
        <taxon>Propionibacteriales</taxon>
        <taxon>Propionibacteriaceae</taxon>
        <taxon>Microlunatus</taxon>
    </lineage>
</organism>
<dbReference type="InterPro" id="IPR029068">
    <property type="entry name" value="Glyas_Bleomycin-R_OHBP_Dase"/>
</dbReference>
<dbReference type="RefSeq" id="WP_091179214.1">
    <property type="nucleotide sequence ID" value="NZ_FOFA01000003.1"/>
</dbReference>
<dbReference type="GO" id="GO:0051213">
    <property type="term" value="F:dioxygenase activity"/>
    <property type="evidence" value="ECO:0007669"/>
    <property type="project" value="UniProtKB-KW"/>
</dbReference>
<feature type="domain" description="VOC" evidence="1">
    <location>
        <begin position="2"/>
        <end position="111"/>
    </location>
</feature>
<dbReference type="STRING" id="1036181.SAMN05421756_103387"/>